<evidence type="ECO:0000313" key="3">
    <source>
        <dbReference type="Proteomes" id="UP000015555"/>
    </source>
</evidence>
<evidence type="ECO:0000313" key="2">
    <source>
        <dbReference type="EMBL" id="AGT12802.1"/>
    </source>
</evidence>
<dbReference type="RefSeq" id="YP_008409987.1">
    <property type="nucleotide sequence ID" value="NC_022064.1"/>
</dbReference>
<evidence type="ECO:0000256" key="1">
    <source>
        <dbReference type="SAM" id="MobiDB-lite"/>
    </source>
</evidence>
<reference evidence="3" key="1">
    <citation type="submission" date="2013-05" db="EMBL/GenBank/DDBJ databases">
        <authorList>
            <person name="Gramoney N."/>
            <person name="Khoza Z."/>
            <person name="Mackenzie J.S."/>
            <person name="Masiteng M.B."/>
            <person name="Mhlamvu N.R."/>
            <person name="Moonsamy B."/>
            <person name="Pillay B."/>
            <person name="Larsen M.H."/>
            <person name="Jacobs W.Jr."/>
            <person name="Rubin E.J."/>
            <person name="Kasprowicz V.O."/>
            <person name="Bishai W.R."/>
            <person name="Bowman C.A."/>
            <person name="Russell D.A."/>
            <person name="Jacobs-Sera D."/>
            <person name="Hendrix R.W."/>
            <person name="Hatfull G.F."/>
        </authorList>
    </citation>
    <scope>NUCLEOTIDE SEQUENCE [LARGE SCALE GENOMIC DNA]</scope>
</reference>
<accession>S5Y581</accession>
<gene>
    <name evidence="2" type="primary">66</name>
    <name evidence="2" type="ORF">REPROBATE_66</name>
</gene>
<dbReference type="Proteomes" id="UP000015555">
    <property type="component" value="Segment"/>
</dbReference>
<dbReference type="KEGG" id="vg:16546912"/>
<protein>
    <submittedName>
        <fullName evidence="2">Uncharacterized protein</fullName>
    </submittedName>
</protein>
<dbReference type="EMBL" id="KF024727">
    <property type="protein sequence ID" value="AGT12802.1"/>
    <property type="molecule type" value="Genomic_DNA"/>
</dbReference>
<feature type="region of interest" description="Disordered" evidence="1">
    <location>
        <begin position="1"/>
        <end position="56"/>
    </location>
</feature>
<organism evidence="2 3">
    <name type="scientific">Mycobacterium phage Reprobate</name>
    <dbReference type="NCBI Taxonomy" id="1340828"/>
    <lineage>
        <taxon>Viruses</taxon>
        <taxon>Duplodnaviria</taxon>
        <taxon>Heunggongvirae</taxon>
        <taxon>Uroviricota</taxon>
        <taxon>Caudoviricetes</taxon>
        <taxon>Bclasvirinae</taxon>
        <taxon>Acadianvirus</taxon>
        <taxon>Acadianvirus reprobate</taxon>
    </lineage>
</organism>
<sequence>MSQQTSALGGCVCGESLTHRCPVHPRRNEAGQGGAEAQEQRVGLTGEVRPPEPDEP</sequence>
<keyword evidence="3" id="KW-1185">Reference proteome</keyword>
<proteinExistence type="predicted"/>
<dbReference type="GeneID" id="16546912"/>
<name>S5Y581_9CAUD</name>